<name>A0ABQ4GT23_9ACTN</name>
<dbReference type="SUPFAM" id="SSF51658">
    <property type="entry name" value="Xylose isomerase-like"/>
    <property type="match status" value="1"/>
</dbReference>
<keyword evidence="3" id="KW-1185">Reference proteome</keyword>
<dbReference type="InterPro" id="IPR036237">
    <property type="entry name" value="Xyl_isomerase-like_sf"/>
</dbReference>
<sequence>MTAPGTPVQGVTLYSFTRAFHGRRYTFEELVREVARRGLGPGLELVGFQSIKGFPDVDPGFVTRFRSLIDETGLVPTCLSANADAGLRRDRMLTDDELVDYMRPQIAVARELGFPVVRVQISLTPDDMERLLPVAEQHGVRLGLEIHSHQHPRHPRIQALLERYEKLGSPLLGFVPDWGASLRAVPSTLLRKYREAGYDEDLLTGIEQLWREHHAEGPPMTEPQHGRWFRQVMELAHRHGAGDRAIEMAVNITGLFGHAPASDWAEVLPWAVHTHGKFYEIDADGDEPSVPVRELVDLWVGSGYSGAISSEWEGFHWNDWDDPFDVVAREQALIRASAAANGSRVIVDPAEARRLVGLREGRNI</sequence>
<protein>
    <recommendedName>
        <fullName evidence="1">Xylose isomerase-like TIM barrel domain-containing protein</fullName>
    </recommendedName>
</protein>
<feature type="domain" description="Xylose isomerase-like TIM barrel" evidence="1">
    <location>
        <begin position="47"/>
        <end position="179"/>
    </location>
</feature>
<evidence type="ECO:0000313" key="3">
    <source>
        <dbReference type="Proteomes" id="UP000660454"/>
    </source>
</evidence>
<reference evidence="2 3" key="1">
    <citation type="submission" date="2021-01" db="EMBL/GenBank/DDBJ databases">
        <title>Whole genome shotgun sequence of Microbispora siamensis NBRC 104113.</title>
        <authorList>
            <person name="Komaki H."/>
            <person name="Tamura T."/>
        </authorList>
    </citation>
    <scope>NUCLEOTIDE SEQUENCE [LARGE SCALE GENOMIC DNA]</scope>
    <source>
        <strain evidence="2 3">NBRC 104113</strain>
    </source>
</reference>
<proteinExistence type="predicted"/>
<gene>
    <name evidence="2" type="ORF">Msi02_53270</name>
</gene>
<dbReference type="Gene3D" id="3.20.20.150">
    <property type="entry name" value="Divalent-metal-dependent TIM barrel enzymes"/>
    <property type="match status" value="1"/>
</dbReference>
<evidence type="ECO:0000313" key="2">
    <source>
        <dbReference type="EMBL" id="GIH64510.1"/>
    </source>
</evidence>
<comment type="caution">
    <text evidence="2">The sequence shown here is derived from an EMBL/GenBank/DDBJ whole genome shotgun (WGS) entry which is preliminary data.</text>
</comment>
<dbReference type="EMBL" id="BOOF01000032">
    <property type="protein sequence ID" value="GIH64510.1"/>
    <property type="molecule type" value="Genomic_DNA"/>
</dbReference>
<dbReference type="Pfam" id="PF01261">
    <property type="entry name" value="AP_endonuc_2"/>
    <property type="match status" value="1"/>
</dbReference>
<dbReference type="InterPro" id="IPR013022">
    <property type="entry name" value="Xyl_isomerase-like_TIM-brl"/>
</dbReference>
<organism evidence="2 3">
    <name type="scientific">Microbispora siamensis</name>
    <dbReference type="NCBI Taxonomy" id="564413"/>
    <lineage>
        <taxon>Bacteria</taxon>
        <taxon>Bacillati</taxon>
        <taxon>Actinomycetota</taxon>
        <taxon>Actinomycetes</taxon>
        <taxon>Streptosporangiales</taxon>
        <taxon>Streptosporangiaceae</taxon>
        <taxon>Microbispora</taxon>
    </lineage>
</organism>
<accession>A0ABQ4GT23</accession>
<evidence type="ECO:0000259" key="1">
    <source>
        <dbReference type="Pfam" id="PF01261"/>
    </source>
</evidence>
<dbReference type="Proteomes" id="UP000660454">
    <property type="component" value="Unassembled WGS sequence"/>
</dbReference>
<dbReference type="RefSeq" id="WP_204050746.1">
    <property type="nucleotide sequence ID" value="NZ_BOOF01000032.1"/>
</dbReference>